<protein>
    <recommendedName>
        <fullName evidence="1">Histone lysine methyltransferase SET associated domain-containing protein</fullName>
    </recommendedName>
</protein>
<evidence type="ECO:0000313" key="3">
    <source>
        <dbReference type="Proteomes" id="UP000007703"/>
    </source>
</evidence>
<dbReference type="EMBL" id="CH408079">
    <property type="protein sequence ID" value="EEQ39808.1"/>
    <property type="molecule type" value="Genomic_DNA"/>
</dbReference>
<dbReference type="InterPro" id="IPR024636">
    <property type="entry name" value="SET_assoc"/>
</dbReference>
<reference evidence="2 3" key="1">
    <citation type="journal article" date="2009" name="Nature">
        <title>Evolution of pathogenicity and sexual reproduction in eight Candida genomes.</title>
        <authorList>
            <person name="Butler G."/>
            <person name="Rasmussen M.D."/>
            <person name="Lin M.F."/>
            <person name="Santos M.A."/>
            <person name="Sakthikumar S."/>
            <person name="Munro C.A."/>
            <person name="Rheinbay E."/>
            <person name="Grabherr M."/>
            <person name="Forche A."/>
            <person name="Reedy J.L."/>
            <person name="Agrafioti I."/>
            <person name="Arnaud M.B."/>
            <person name="Bates S."/>
            <person name="Brown A.J."/>
            <person name="Brunke S."/>
            <person name="Costanzo M.C."/>
            <person name="Fitzpatrick D.A."/>
            <person name="de Groot P.W."/>
            <person name="Harris D."/>
            <person name="Hoyer L.L."/>
            <person name="Hube B."/>
            <person name="Klis F.M."/>
            <person name="Kodira C."/>
            <person name="Lennard N."/>
            <person name="Logue M.E."/>
            <person name="Martin R."/>
            <person name="Neiman A.M."/>
            <person name="Nikolaou E."/>
            <person name="Quail M.A."/>
            <person name="Quinn J."/>
            <person name="Santos M.C."/>
            <person name="Schmitzberger F.F."/>
            <person name="Sherlock G."/>
            <person name="Shah P."/>
            <person name="Silverstein K.A."/>
            <person name="Skrzypek M.S."/>
            <person name="Soll D."/>
            <person name="Staggs R."/>
            <person name="Stansfield I."/>
            <person name="Stumpf M.P."/>
            <person name="Sudbery P.E."/>
            <person name="Srikantha T."/>
            <person name="Zeng Q."/>
            <person name="Berman J."/>
            <person name="Berriman M."/>
            <person name="Heitman J."/>
            <person name="Gow N.A."/>
            <person name="Lorenz M.C."/>
            <person name="Birren B.W."/>
            <person name="Kellis M."/>
            <person name="Cuomo C.A."/>
        </authorList>
    </citation>
    <scope>NUCLEOTIDE SEQUENCE [LARGE SCALE GENOMIC DNA]</scope>
    <source>
        <strain evidence="2 3">ATCC 42720</strain>
    </source>
</reference>
<dbReference type="Proteomes" id="UP000007703">
    <property type="component" value="Unassembled WGS sequence"/>
</dbReference>
<evidence type="ECO:0000313" key="2">
    <source>
        <dbReference type="EMBL" id="EEQ39808.1"/>
    </source>
</evidence>
<dbReference type="KEGG" id="clu:CLUG_03936"/>
<feature type="domain" description="Histone lysine methyltransferase SET associated" evidence="1">
    <location>
        <begin position="30"/>
        <end position="95"/>
    </location>
</feature>
<organism evidence="2 3">
    <name type="scientific">Clavispora lusitaniae (strain ATCC 42720)</name>
    <name type="common">Yeast</name>
    <name type="synonym">Candida lusitaniae</name>
    <dbReference type="NCBI Taxonomy" id="306902"/>
    <lineage>
        <taxon>Eukaryota</taxon>
        <taxon>Fungi</taxon>
        <taxon>Dikarya</taxon>
        <taxon>Ascomycota</taxon>
        <taxon>Saccharomycotina</taxon>
        <taxon>Pichiomycetes</taxon>
        <taxon>Metschnikowiaceae</taxon>
        <taxon>Clavispora</taxon>
    </lineage>
</organism>
<dbReference type="VEuPathDB" id="FungiDB:CLUG_03936"/>
<proteinExistence type="predicted"/>
<evidence type="ECO:0000259" key="1">
    <source>
        <dbReference type="Pfam" id="PF11767"/>
    </source>
</evidence>
<dbReference type="HOGENOM" id="CLU_1740330_0_0_1"/>
<dbReference type="InParanoid" id="C4Y702"/>
<dbReference type="AlphaFoldDB" id="C4Y702"/>
<dbReference type="Pfam" id="PF11767">
    <property type="entry name" value="SET_assoc"/>
    <property type="match status" value="1"/>
</dbReference>
<accession>C4Y702</accession>
<dbReference type="STRING" id="306902.C4Y702"/>
<sequence length="150" mass="17758">MSIKHRNKVIKGIFLPQDLTKYVKDRPFIYINDKYVPTKKISSQEVKKKLMKYDWTRVLLDKTGFFVVFNTLKECERCFYNEDGVRFFEYTMYMELCVPEKFVGDENVKVSKSSDTKGHDVVDETVNMLIKELQAYLSKDIRERIIAPCS</sequence>
<gene>
    <name evidence="2" type="ORF">CLUG_03936</name>
</gene>
<name>C4Y702_CLAL4</name>